<keyword evidence="3" id="KW-1185">Reference proteome</keyword>
<evidence type="ECO:0000256" key="1">
    <source>
        <dbReference type="SAM" id="SignalP"/>
    </source>
</evidence>
<sequence length="201" mass="20720">MRNLRRLGILAAATTLAGSAALAGAGVAGAQLWGERADITLDSPSSVTIQRVAGDIEVSYSNQSGRDLTCAFIVSNGEVIGGLYQHYRTAELIVGQEEPPYAPELQTKIDAAYLAEEFGSAVVDIEQGASGPVDLEGDTVELPTSTTFAPEALVICGGDPVEDDYGVWATYTEMETSATGPGASGEGIFGSLADLIPAFGS</sequence>
<evidence type="ECO:0000313" key="3">
    <source>
        <dbReference type="Proteomes" id="UP001172702"/>
    </source>
</evidence>
<accession>A0ABT8GZH4</accession>
<proteinExistence type="predicted"/>
<dbReference type="Proteomes" id="UP001172702">
    <property type="component" value="Unassembled WGS sequence"/>
</dbReference>
<name>A0ABT8GZH4_9ACTN</name>
<dbReference type="RefSeq" id="WP_283466849.1">
    <property type="nucleotide sequence ID" value="NZ_JAUHTB010000005.1"/>
</dbReference>
<keyword evidence="1" id="KW-0732">Signal</keyword>
<organism evidence="2 3">
    <name type="scientific">Dietzia maris</name>
    <dbReference type="NCBI Taxonomy" id="37915"/>
    <lineage>
        <taxon>Bacteria</taxon>
        <taxon>Bacillati</taxon>
        <taxon>Actinomycetota</taxon>
        <taxon>Actinomycetes</taxon>
        <taxon>Mycobacteriales</taxon>
        <taxon>Dietziaceae</taxon>
        <taxon>Dietzia</taxon>
    </lineage>
</organism>
<protein>
    <recommendedName>
        <fullName evidence="4">Secreted protein</fullName>
    </recommendedName>
</protein>
<evidence type="ECO:0000313" key="2">
    <source>
        <dbReference type="EMBL" id="MDN4505614.1"/>
    </source>
</evidence>
<feature type="chain" id="PRO_5046548916" description="Secreted protein" evidence="1">
    <location>
        <begin position="26"/>
        <end position="201"/>
    </location>
</feature>
<gene>
    <name evidence="2" type="ORF">QYF62_06065</name>
</gene>
<reference evidence="2 3" key="1">
    <citation type="submission" date="2023-07" db="EMBL/GenBank/DDBJ databases">
        <title>Strategy for survival of the halotoleranting strain Dietzia MX2 from the Yakshinskoe mineral salts deposit.</title>
        <authorList>
            <person name="Kharitonova M.A."/>
            <person name="Kupriyanova-Ashina F.G."/>
            <person name="Shakirov T.R."/>
            <person name="Vafina M.S."/>
            <person name="Ilinskaya O.N."/>
        </authorList>
    </citation>
    <scope>NUCLEOTIDE SEQUENCE [LARGE SCALE GENOMIC DNA]</scope>
    <source>
        <strain evidence="2 3">MX2</strain>
    </source>
</reference>
<dbReference type="EMBL" id="JAUHTB010000005">
    <property type="protein sequence ID" value="MDN4505614.1"/>
    <property type="molecule type" value="Genomic_DNA"/>
</dbReference>
<evidence type="ECO:0008006" key="4">
    <source>
        <dbReference type="Google" id="ProtNLM"/>
    </source>
</evidence>
<comment type="caution">
    <text evidence="2">The sequence shown here is derived from an EMBL/GenBank/DDBJ whole genome shotgun (WGS) entry which is preliminary data.</text>
</comment>
<feature type="signal peptide" evidence="1">
    <location>
        <begin position="1"/>
        <end position="25"/>
    </location>
</feature>